<dbReference type="SUPFAM" id="SSF52540">
    <property type="entry name" value="P-loop containing nucleoside triphosphate hydrolases"/>
    <property type="match status" value="2"/>
</dbReference>
<evidence type="ECO:0000313" key="10">
    <source>
        <dbReference type="Proteomes" id="UP001219349"/>
    </source>
</evidence>
<dbReference type="EMBL" id="CP067136">
    <property type="protein sequence ID" value="WCR06209.1"/>
    <property type="molecule type" value="Genomic_DNA"/>
</dbReference>
<keyword evidence="3" id="KW-0547">Nucleotide-binding</keyword>
<gene>
    <name evidence="9" type="primary">tssH</name>
    <name evidence="9" type="ORF">JHX87_11980</name>
</gene>
<evidence type="ECO:0000259" key="8">
    <source>
        <dbReference type="SMART" id="SM01086"/>
    </source>
</evidence>
<feature type="domain" description="AAA+ ATPase" evidence="7">
    <location>
        <begin position="582"/>
        <end position="733"/>
    </location>
</feature>
<dbReference type="InterPro" id="IPR001270">
    <property type="entry name" value="ClpA/B"/>
</dbReference>
<dbReference type="SUPFAM" id="SSF81923">
    <property type="entry name" value="Double Clp-N motif"/>
    <property type="match status" value="1"/>
</dbReference>
<evidence type="ECO:0000256" key="5">
    <source>
        <dbReference type="ARBA" id="ARBA00023186"/>
    </source>
</evidence>
<dbReference type="PANTHER" id="PTHR11638">
    <property type="entry name" value="ATP-DEPENDENT CLP PROTEASE"/>
    <property type="match status" value="1"/>
</dbReference>
<dbReference type="PRINTS" id="PR00300">
    <property type="entry name" value="CLPPROTEASEA"/>
</dbReference>
<dbReference type="InterPro" id="IPR019489">
    <property type="entry name" value="Clp_ATPase_C"/>
</dbReference>
<dbReference type="CDD" id="cd00009">
    <property type="entry name" value="AAA"/>
    <property type="match status" value="1"/>
</dbReference>
<keyword evidence="4" id="KW-0067">ATP-binding</keyword>
<dbReference type="InterPro" id="IPR050130">
    <property type="entry name" value="ClpA_ClpB"/>
</dbReference>
<feature type="domain" description="AAA+ ATPase" evidence="7">
    <location>
        <begin position="205"/>
        <end position="351"/>
    </location>
</feature>
<dbReference type="InterPro" id="IPR018368">
    <property type="entry name" value="ClpA/B_CS1"/>
</dbReference>
<proteinExistence type="inferred from homology"/>
<comment type="similarity">
    <text evidence="1">Belongs to the ClpA/ClpB family.</text>
</comment>
<organism evidence="9 10">
    <name type="scientific">Paracoccus fistulariae</name>
    <dbReference type="NCBI Taxonomy" id="658446"/>
    <lineage>
        <taxon>Bacteria</taxon>
        <taxon>Pseudomonadati</taxon>
        <taxon>Pseudomonadota</taxon>
        <taxon>Alphaproteobacteria</taxon>
        <taxon>Rhodobacterales</taxon>
        <taxon>Paracoccaceae</taxon>
        <taxon>Paracoccus</taxon>
    </lineage>
</organism>
<dbReference type="Proteomes" id="UP001219349">
    <property type="component" value="Chromosome"/>
</dbReference>
<keyword evidence="10" id="KW-1185">Reference proteome</keyword>
<evidence type="ECO:0000256" key="2">
    <source>
        <dbReference type="ARBA" id="ARBA00022737"/>
    </source>
</evidence>
<dbReference type="InterPro" id="IPR003593">
    <property type="entry name" value="AAA+_ATPase"/>
</dbReference>
<reference evidence="9 10" key="1">
    <citation type="submission" date="2021-01" db="EMBL/GenBank/DDBJ databases">
        <title>Biogeographic distribution of Paracoccus.</title>
        <authorList>
            <person name="Hollensteiner J."/>
            <person name="Leineberger J."/>
            <person name="Brinkhoff T."/>
            <person name="Daniel R."/>
        </authorList>
    </citation>
    <scope>NUCLEOTIDE SEQUENCE [LARGE SCALE GENOMIC DNA]</scope>
    <source>
        <strain evidence="9 10">KCTC 22803</strain>
    </source>
</reference>
<dbReference type="Gene3D" id="3.40.50.300">
    <property type="entry name" value="P-loop containing nucleotide triphosphate hydrolases"/>
    <property type="match status" value="3"/>
</dbReference>
<dbReference type="PROSITE" id="PS00870">
    <property type="entry name" value="CLPAB_1"/>
    <property type="match status" value="1"/>
</dbReference>
<evidence type="ECO:0000313" key="9">
    <source>
        <dbReference type="EMBL" id="WCR06209.1"/>
    </source>
</evidence>
<evidence type="ECO:0000256" key="3">
    <source>
        <dbReference type="ARBA" id="ARBA00022741"/>
    </source>
</evidence>
<accession>A0ABY7SGS5</accession>
<dbReference type="InterPro" id="IPR036628">
    <property type="entry name" value="Clp_N_dom_sf"/>
</dbReference>
<dbReference type="Gene3D" id="1.10.1780.10">
    <property type="entry name" value="Clp, N-terminal domain"/>
    <property type="match status" value="1"/>
</dbReference>
<dbReference type="CDD" id="cd19499">
    <property type="entry name" value="RecA-like_ClpB_Hsp104-like"/>
    <property type="match status" value="1"/>
</dbReference>
<dbReference type="NCBIfam" id="TIGR03345">
    <property type="entry name" value="VI_ClpV1"/>
    <property type="match status" value="1"/>
</dbReference>
<dbReference type="InterPro" id="IPR004176">
    <property type="entry name" value="Clp_R_N"/>
</dbReference>
<dbReference type="Pfam" id="PF00004">
    <property type="entry name" value="AAA"/>
    <property type="match status" value="1"/>
</dbReference>
<dbReference type="InterPro" id="IPR027417">
    <property type="entry name" value="P-loop_NTPase"/>
</dbReference>
<dbReference type="InterPro" id="IPR003959">
    <property type="entry name" value="ATPase_AAA_core"/>
</dbReference>
<dbReference type="Pfam" id="PF17871">
    <property type="entry name" value="AAA_lid_9"/>
    <property type="match status" value="1"/>
</dbReference>
<sequence>MAVIDLHQLLGRLEPVLSTALERAAALAVRNNHATLELSHFLNALSHEAGPAELIEICGGAPGTVIAETDAALAEMPRDASGAPSLATSVVTLAREAWAAASLRFSQDRVTLPVLLLTLCSETDLRAALRVSAPSLLKLNLSRLEELASAQPAQSPGSPAPATGEDFLAQFATDLTADARAGRLDAVIGRDAELRQMVDILMRRRQNNPILVGEAGVGKTAIVEAFALMIAEGRAPARLKDVSVRVLDLNILQAGAGVKGEFERRLKGVVDQVKASPTPIILFIDEAHTLIGAGGSAGQGDAANILKPALARGELKTIAATTWAEYKKYFEKDPALTRRFQTVKVAEPDIETAIRMMRMLAPRFQAHHGIPIRDDALRAAVELSARYIPERQLPDKAVSLIDTAASAVAMSRETDPEALAAPQREAQMIRAEIDALALEPAKSGLPERLRQLKADLAEAEAEAAAAGERLAQQRELADAADAVEAAGGADAMKDLAAAERKLAKVAGEEPLVHRVVDAGAVAQVVARWTGVPAGRLLRDQISAVSSLDERLKSRVLGQDRALDGLSQAMRVARANLQDPRRPQGVFLMVGTSGVGKTETALALADELFGGPSGLTVINMSEFKEEHKVSLLMGSPPGYVGYGEGGVLTEAVRRRPYGVLLLDEMDKAHPGVQDIFYQVFDKGTLRDGEGRDVDFRNTVILMTANTGTDTLATLAEDPETMPEGEALTATLKPELLSQFKPAFLGRVSVLPFLPLSRDVLAGIVDLQLGKIADRLMTSYGTQMDVTDAARNMLADAAEAGDTGARAIEAMLSRDLLPRLADFFLDSVLRNSMPRSIEIDVDQGSDLTVTAVGPRRRRAG</sequence>
<dbReference type="SMART" id="SM01086">
    <property type="entry name" value="ClpB_D2-small"/>
    <property type="match status" value="1"/>
</dbReference>
<protein>
    <submittedName>
        <fullName evidence="9">Type VI secretion system ATPase TssH</fullName>
    </submittedName>
</protein>
<keyword evidence="2" id="KW-0677">Repeat</keyword>
<feature type="coiled-coil region" evidence="6">
    <location>
        <begin position="442"/>
        <end position="476"/>
    </location>
</feature>
<dbReference type="InterPro" id="IPR041546">
    <property type="entry name" value="ClpA/ClpB_AAA_lid"/>
</dbReference>
<dbReference type="RefSeq" id="WP_271883920.1">
    <property type="nucleotide sequence ID" value="NZ_CP067136.1"/>
</dbReference>
<dbReference type="Pfam" id="PF10431">
    <property type="entry name" value="ClpB_D2-small"/>
    <property type="match status" value="1"/>
</dbReference>
<keyword evidence="5" id="KW-0143">Chaperone</keyword>
<dbReference type="Pfam" id="PF07724">
    <property type="entry name" value="AAA_2"/>
    <property type="match status" value="1"/>
</dbReference>
<name>A0ABY7SGS5_9RHOB</name>
<dbReference type="Gene3D" id="1.10.8.60">
    <property type="match status" value="1"/>
</dbReference>
<dbReference type="InterPro" id="IPR017729">
    <property type="entry name" value="ATPase_T6SS_ClpV1"/>
</dbReference>
<feature type="domain" description="Clp ATPase C-terminal" evidence="8">
    <location>
        <begin position="754"/>
        <end position="847"/>
    </location>
</feature>
<dbReference type="SMART" id="SM00382">
    <property type="entry name" value="AAA"/>
    <property type="match status" value="2"/>
</dbReference>
<evidence type="ECO:0000256" key="1">
    <source>
        <dbReference type="ARBA" id="ARBA00008675"/>
    </source>
</evidence>
<dbReference type="PANTHER" id="PTHR11638:SF184">
    <property type="entry name" value="ATPASE WITH CHAPERONE ACTIVITY"/>
    <property type="match status" value="1"/>
</dbReference>
<evidence type="ECO:0000259" key="7">
    <source>
        <dbReference type="SMART" id="SM00382"/>
    </source>
</evidence>
<evidence type="ECO:0000256" key="4">
    <source>
        <dbReference type="ARBA" id="ARBA00022840"/>
    </source>
</evidence>
<evidence type="ECO:0000256" key="6">
    <source>
        <dbReference type="SAM" id="Coils"/>
    </source>
</evidence>
<keyword evidence="6" id="KW-0175">Coiled coil</keyword>
<dbReference type="Pfam" id="PF02861">
    <property type="entry name" value="Clp_N"/>
    <property type="match status" value="1"/>
</dbReference>